<protein>
    <submittedName>
        <fullName evidence="2">Uncharacterized protein</fullName>
    </submittedName>
</protein>
<gene>
    <name evidence="2" type="ORF">MKO06_08915</name>
</gene>
<feature type="signal peptide" evidence="1">
    <location>
        <begin position="1"/>
        <end position="22"/>
    </location>
</feature>
<feature type="chain" id="PRO_5040861528" evidence="1">
    <location>
        <begin position="23"/>
        <end position="253"/>
    </location>
</feature>
<dbReference type="Proteomes" id="UP001155280">
    <property type="component" value="Unassembled WGS sequence"/>
</dbReference>
<accession>A0A9X2KXI3</accession>
<name>A0A9X2KXI3_9FLAO</name>
<dbReference type="AlphaFoldDB" id="A0A9X2KXI3"/>
<dbReference type="RefSeq" id="WP_241551837.1">
    <property type="nucleotide sequence ID" value="NZ_JANCNS010000002.1"/>
</dbReference>
<keyword evidence="3" id="KW-1185">Reference proteome</keyword>
<keyword evidence="1" id="KW-0732">Signal</keyword>
<evidence type="ECO:0000313" key="3">
    <source>
        <dbReference type="Proteomes" id="UP001155280"/>
    </source>
</evidence>
<comment type="caution">
    <text evidence="2">The sequence shown here is derived from an EMBL/GenBank/DDBJ whole genome shotgun (WGS) entry which is preliminary data.</text>
</comment>
<reference evidence="2" key="1">
    <citation type="submission" date="2022-07" db="EMBL/GenBank/DDBJ databases">
        <title>Gramela sediminis sp. nov., isolated from deep-sea sediment of the Indian Ocean.</title>
        <authorList>
            <person name="Shi H."/>
        </authorList>
    </citation>
    <scope>NUCLEOTIDE SEQUENCE</scope>
    <source>
        <strain evidence="2">GC03-9</strain>
    </source>
</reference>
<proteinExistence type="predicted"/>
<evidence type="ECO:0000256" key="1">
    <source>
        <dbReference type="SAM" id="SignalP"/>
    </source>
</evidence>
<evidence type="ECO:0000313" key="2">
    <source>
        <dbReference type="EMBL" id="MCP9200026.1"/>
    </source>
</evidence>
<dbReference type="EMBL" id="JANCNS010000002">
    <property type="protein sequence ID" value="MCP9200026.1"/>
    <property type="molecule type" value="Genomic_DNA"/>
</dbReference>
<organism evidence="2 3">
    <name type="scientific">Christiangramia oceanisediminis</name>
    <dbReference type="NCBI Taxonomy" id="2920386"/>
    <lineage>
        <taxon>Bacteria</taxon>
        <taxon>Pseudomonadati</taxon>
        <taxon>Bacteroidota</taxon>
        <taxon>Flavobacteriia</taxon>
        <taxon>Flavobacteriales</taxon>
        <taxon>Flavobacteriaceae</taxon>
        <taxon>Christiangramia</taxon>
    </lineage>
</organism>
<sequence>MKTKTQLLVPILLLLLSFNLNAQKDRYQMYMVHEDHVVDGKMDKHIEADKTVLNAIKQHKINTSWVTFQSEDNRVMYLVPINKMADLDNDPFEKLGKKMGQENLEKMFSAFDDTYSQHGDYILMLDKELSYMPTGITQTPTGKNFREITYYHIPPGKEKKAEEVARKARDLYTKKGSKVHYRVYKSGFGNMGNFYMVAVAAENKDSLEKMRAENQALLGAEGEQLANEIQATMPKQDRYHGNMRMDLSYASNN</sequence>